<keyword evidence="8 12" id="KW-0812">Transmembrane</keyword>
<dbReference type="Pfam" id="PF02472">
    <property type="entry name" value="ExbD"/>
    <property type="match status" value="1"/>
</dbReference>
<sequence length="127" mass="14585">MKRFDSMNVIPLIDVMLVLLAIVLLTASFIVHDKIDIQLPQTENTATFSPDDRETLNLSLDTNGHIFWDGELIPTDGLNQKMAALDRNTLIKLRVDQAVEFHYFVTLMDIVKKYQHDNITILTERKS</sequence>
<evidence type="ECO:0000256" key="13">
    <source>
        <dbReference type="SAM" id="Phobius"/>
    </source>
</evidence>
<keyword evidence="7" id="KW-0997">Cell inner membrane</keyword>
<dbReference type="GO" id="GO:0015031">
    <property type="term" value="P:protein transport"/>
    <property type="evidence" value="ECO:0007669"/>
    <property type="project" value="UniProtKB-KW"/>
</dbReference>
<keyword evidence="11 13" id="KW-0472">Membrane</keyword>
<dbReference type="GO" id="GO:0022857">
    <property type="term" value="F:transmembrane transporter activity"/>
    <property type="evidence" value="ECO:0007669"/>
    <property type="project" value="InterPro"/>
</dbReference>
<evidence type="ECO:0000256" key="8">
    <source>
        <dbReference type="ARBA" id="ARBA00022692"/>
    </source>
</evidence>
<gene>
    <name evidence="14" type="ordered locus">Thicy_0447</name>
</gene>
<dbReference type="PANTHER" id="PTHR30558">
    <property type="entry name" value="EXBD MEMBRANE COMPONENT OF PMF-DRIVEN MACROMOLECULE IMPORT SYSTEM"/>
    <property type="match status" value="1"/>
</dbReference>
<evidence type="ECO:0000256" key="10">
    <source>
        <dbReference type="ARBA" id="ARBA00022989"/>
    </source>
</evidence>
<evidence type="ECO:0000313" key="15">
    <source>
        <dbReference type="Proteomes" id="UP000009232"/>
    </source>
</evidence>
<dbReference type="Proteomes" id="UP000009232">
    <property type="component" value="Chromosome"/>
</dbReference>
<keyword evidence="10 13" id="KW-1133">Transmembrane helix</keyword>
<dbReference type="RefSeq" id="WP_013835001.1">
    <property type="nucleotide sequence ID" value="NC_015581.1"/>
</dbReference>
<name>F6DBB2_THICA</name>
<evidence type="ECO:0000256" key="9">
    <source>
        <dbReference type="ARBA" id="ARBA00022927"/>
    </source>
</evidence>
<dbReference type="Gene3D" id="3.30.420.270">
    <property type="match status" value="1"/>
</dbReference>
<keyword evidence="15" id="KW-1185">Reference proteome</keyword>
<evidence type="ECO:0000256" key="6">
    <source>
        <dbReference type="ARBA" id="ARBA00022475"/>
    </source>
</evidence>
<dbReference type="AlphaFoldDB" id="F6DBB2"/>
<evidence type="ECO:0000313" key="14">
    <source>
        <dbReference type="EMBL" id="AEG31220.1"/>
    </source>
</evidence>
<dbReference type="EMBL" id="CP002776">
    <property type="protein sequence ID" value="AEG31220.1"/>
    <property type="molecule type" value="Genomic_DNA"/>
</dbReference>
<dbReference type="KEGG" id="tcy:Thicy_0447"/>
<evidence type="ECO:0000256" key="1">
    <source>
        <dbReference type="ARBA" id="ARBA00003540"/>
    </source>
</evidence>
<feature type="transmembrane region" description="Helical" evidence="13">
    <location>
        <begin position="12"/>
        <end position="31"/>
    </location>
</feature>
<organism evidence="14 15">
    <name type="scientific">Thiomicrospira cyclica (strain DSM 14477 / JCM 11371 / ALM1)</name>
    <name type="common">Thioalkalimicrobium cyclicum</name>
    <dbReference type="NCBI Taxonomy" id="717773"/>
    <lineage>
        <taxon>Bacteria</taxon>
        <taxon>Pseudomonadati</taxon>
        <taxon>Pseudomonadota</taxon>
        <taxon>Gammaproteobacteria</taxon>
        <taxon>Thiotrichales</taxon>
        <taxon>Piscirickettsiaceae</taxon>
        <taxon>Thiomicrospira</taxon>
    </lineage>
</organism>
<comment type="similarity">
    <text evidence="3 12">Belongs to the ExbD/TolR family.</text>
</comment>
<dbReference type="PANTHER" id="PTHR30558:SF12">
    <property type="entry name" value="BIOPOLYMER TRANSPORT PROTEIN EXBD"/>
    <property type="match status" value="1"/>
</dbReference>
<reference evidence="14 15" key="1">
    <citation type="submission" date="2011-05" db="EMBL/GenBank/DDBJ databases">
        <title>Complete sequence of Thioalkalimicrobium cyclicum ALM1.</title>
        <authorList>
            <consortium name="US DOE Joint Genome Institute"/>
            <person name="Lucas S."/>
            <person name="Han J."/>
            <person name="Lapidus A."/>
            <person name="Cheng J.-F."/>
            <person name="Goodwin L."/>
            <person name="Pitluck S."/>
            <person name="Peters L."/>
            <person name="Mikhailova N."/>
            <person name="Davenport K."/>
            <person name="Han C."/>
            <person name="Tapia R."/>
            <person name="Land M."/>
            <person name="Hauser L."/>
            <person name="Kyrpides N."/>
            <person name="Ivanova N."/>
            <person name="Pagani I."/>
            <person name="Kappler U."/>
            <person name="Woyke T."/>
        </authorList>
    </citation>
    <scope>NUCLEOTIDE SEQUENCE [LARGE SCALE GENOMIC DNA]</scope>
    <source>
        <strain evidence="15">DSM 14477 / JCM 11371 / ALM1</strain>
    </source>
</reference>
<keyword evidence="5 12" id="KW-0813">Transport</keyword>
<dbReference type="OrthoDB" id="9798629at2"/>
<evidence type="ECO:0000256" key="11">
    <source>
        <dbReference type="ARBA" id="ARBA00023136"/>
    </source>
</evidence>
<keyword evidence="6" id="KW-1003">Cell membrane</keyword>
<comment type="subcellular location">
    <subcellularLocation>
        <location evidence="2">Cell inner membrane</location>
        <topology evidence="2">Single-pass type II membrane protein</topology>
    </subcellularLocation>
    <subcellularLocation>
        <location evidence="12">Cell membrane</location>
        <topology evidence="12">Single-pass type II membrane protein</topology>
    </subcellularLocation>
</comment>
<proteinExistence type="inferred from homology"/>
<dbReference type="GO" id="GO:0005886">
    <property type="term" value="C:plasma membrane"/>
    <property type="evidence" value="ECO:0007669"/>
    <property type="project" value="UniProtKB-SubCell"/>
</dbReference>
<dbReference type="STRING" id="717773.Thicy_0447"/>
<dbReference type="eggNOG" id="COG0848">
    <property type="taxonomic scope" value="Bacteria"/>
</dbReference>
<evidence type="ECO:0000256" key="12">
    <source>
        <dbReference type="RuleBase" id="RU003879"/>
    </source>
</evidence>
<evidence type="ECO:0000256" key="7">
    <source>
        <dbReference type="ARBA" id="ARBA00022519"/>
    </source>
</evidence>
<comment type="function">
    <text evidence="1">Involved in the TonB-dependent energy-dependent transport of various receptor-bound substrates.</text>
</comment>
<evidence type="ECO:0000256" key="2">
    <source>
        <dbReference type="ARBA" id="ARBA00004249"/>
    </source>
</evidence>
<accession>F6DBB2</accession>
<evidence type="ECO:0000256" key="5">
    <source>
        <dbReference type="ARBA" id="ARBA00022448"/>
    </source>
</evidence>
<evidence type="ECO:0000256" key="3">
    <source>
        <dbReference type="ARBA" id="ARBA00005811"/>
    </source>
</evidence>
<protein>
    <submittedName>
        <fullName evidence="14">Biopolymer transport protein ExbD/TolR</fullName>
    </submittedName>
</protein>
<keyword evidence="9 12" id="KW-0653">Protein transport</keyword>
<evidence type="ECO:0000256" key="4">
    <source>
        <dbReference type="ARBA" id="ARBA00011471"/>
    </source>
</evidence>
<comment type="subunit">
    <text evidence="4">The accessory proteins ExbB and ExbD seem to form a complex with TonB.</text>
</comment>
<dbReference type="InterPro" id="IPR003400">
    <property type="entry name" value="ExbD"/>
</dbReference>
<dbReference type="HOGENOM" id="CLU_085305_2_0_6"/>